<dbReference type="EMBL" id="UOFE01000048">
    <property type="protein sequence ID" value="VAW55491.1"/>
    <property type="molecule type" value="Genomic_DNA"/>
</dbReference>
<dbReference type="AntiFam" id="ANF00042">
    <property type="entry name" value="Antisense to RNaseP"/>
</dbReference>
<gene>
    <name evidence="2" type="ORF">MNBD_GAMMA05-2513</name>
</gene>
<sequence>MLVRINYSAYPMPHLLGADVINCSRQFIHTYKVQQTQRIRSHAKTWKRENRRESADKPGSVVDNHSSGYMSPCISSNLPGNSADHALCSPIWSCSEWGLPCHKRLPVARCALTAPFHPYRLHGGRAKDLTPC</sequence>
<feature type="compositionally biased region" description="Basic and acidic residues" evidence="1">
    <location>
        <begin position="46"/>
        <end position="56"/>
    </location>
</feature>
<feature type="region of interest" description="Disordered" evidence="1">
    <location>
        <begin position="42"/>
        <end position="61"/>
    </location>
</feature>
<protein>
    <submittedName>
        <fullName evidence="2">Uncharacterized protein</fullName>
    </submittedName>
</protein>
<dbReference type="AlphaFoldDB" id="A0A3B0WJI6"/>
<accession>A0A3B0WJI6</accession>
<evidence type="ECO:0000256" key="1">
    <source>
        <dbReference type="SAM" id="MobiDB-lite"/>
    </source>
</evidence>
<organism evidence="2">
    <name type="scientific">hydrothermal vent metagenome</name>
    <dbReference type="NCBI Taxonomy" id="652676"/>
    <lineage>
        <taxon>unclassified sequences</taxon>
        <taxon>metagenomes</taxon>
        <taxon>ecological metagenomes</taxon>
    </lineage>
</organism>
<reference evidence="2" key="1">
    <citation type="submission" date="2018-06" db="EMBL/GenBank/DDBJ databases">
        <authorList>
            <person name="Zhirakovskaya E."/>
        </authorList>
    </citation>
    <scope>NUCLEOTIDE SEQUENCE</scope>
</reference>
<proteinExistence type="predicted"/>
<name>A0A3B0WJI6_9ZZZZ</name>
<evidence type="ECO:0000313" key="2">
    <source>
        <dbReference type="EMBL" id="VAW55491.1"/>
    </source>
</evidence>